<gene>
    <name evidence="1" type="ORF">EZS27_021256</name>
</gene>
<protein>
    <submittedName>
        <fullName evidence="1">Uncharacterized protein</fullName>
    </submittedName>
</protein>
<dbReference type="AlphaFoldDB" id="A0A5J4R7B2"/>
<dbReference type="GO" id="GO:0005975">
    <property type="term" value="P:carbohydrate metabolic process"/>
    <property type="evidence" value="ECO:0007669"/>
    <property type="project" value="InterPro"/>
</dbReference>
<dbReference type="EMBL" id="SNRY01001567">
    <property type="protein sequence ID" value="KAA6329987.1"/>
    <property type="molecule type" value="Genomic_DNA"/>
</dbReference>
<name>A0A5J4R7B2_9ZZZZ</name>
<organism evidence="1">
    <name type="scientific">termite gut metagenome</name>
    <dbReference type="NCBI Taxonomy" id="433724"/>
    <lineage>
        <taxon>unclassified sequences</taxon>
        <taxon>metagenomes</taxon>
        <taxon>organismal metagenomes</taxon>
    </lineage>
</organism>
<sequence>MKKTCIWLGVLLLITILPVQAQKQKNKEAANDTNTPLHLLQPDYRVPYGILSPEDVKKDIDRVFRYLDKATPAGVVDKNTGKAVTDYSQMDVNSVLERGQFRLASYEWGVAYAAMNDIAAKKYETLGIEKTKTYFIDRMHTNFDGSILHCKAAIEGLMSLKDYGLNKYVNPSALNREYESPNDK</sequence>
<comment type="caution">
    <text evidence="1">The sequence shown here is derived from an EMBL/GenBank/DDBJ whole genome shotgun (WGS) entry which is preliminary data.</text>
</comment>
<reference evidence="1" key="1">
    <citation type="submission" date="2019-03" db="EMBL/GenBank/DDBJ databases">
        <title>Single cell metagenomics reveals metabolic interactions within the superorganism composed of flagellate Streblomastix strix and complex community of Bacteroidetes bacteria on its surface.</title>
        <authorList>
            <person name="Treitli S.C."/>
            <person name="Kolisko M."/>
            <person name="Husnik F."/>
            <person name="Keeling P."/>
            <person name="Hampl V."/>
        </authorList>
    </citation>
    <scope>NUCLEOTIDE SEQUENCE</scope>
    <source>
        <strain evidence="1">STM</strain>
    </source>
</reference>
<dbReference type="Gene3D" id="1.50.10.10">
    <property type="match status" value="1"/>
</dbReference>
<dbReference type="InterPro" id="IPR012341">
    <property type="entry name" value="6hp_glycosidase-like_sf"/>
</dbReference>
<proteinExistence type="predicted"/>
<evidence type="ECO:0000313" key="1">
    <source>
        <dbReference type="EMBL" id="KAA6329987.1"/>
    </source>
</evidence>
<accession>A0A5J4R7B2</accession>